<dbReference type="GO" id="GO:0016829">
    <property type="term" value="F:lyase activity"/>
    <property type="evidence" value="ECO:0007669"/>
    <property type="project" value="UniProtKB-KW"/>
</dbReference>
<evidence type="ECO:0000256" key="3">
    <source>
        <dbReference type="ARBA" id="ARBA00022692"/>
    </source>
</evidence>
<feature type="transmembrane region" description="Helical" evidence="8">
    <location>
        <begin position="141"/>
        <end position="160"/>
    </location>
</feature>
<feature type="transmembrane region" description="Helical" evidence="8">
    <location>
        <begin position="931"/>
        <end position="952"/>
    </location>
</feature>
<keyword evidence="10" id="KW-0456">Lyase</keyword>
<name>A0A1T4SIS9_9HYPH</name>
<keyword evidence="6 8" id="KW-0472">Membrane</keyword>
<dbReference type="PRINTS" id="PR01437">
    <property type="entry name" value="NUOXDRDTASE4"/>
</dbReference>
<feature type="domain" description="NADH:quinone oxidoreductase/Mrp antiporter transmembrane" evidence="9">
    <location>
        <begin position="9"/>
        <end position="152"/>
    </location>
</feature>
<feature type="transmembrane region" description="Helical" evidence="8">
    <location>
        <begin position="1062"/>
        <end position="1080"/>
    </location>
</feature>
<feature type="transmembrane region" description="Helical" evidence="8">
    <location>
        <begin position="837"/>
        <end position="859"/>
    </location>
</feature>
<dbReference type="EMBL" id="FUXL01000011">
    <property type="protein sequence ID" value="SKA28066.1"/>
    <property type="molecule type" value="Genomic_DNA"/>
</dbReference>
<protein>
    <submittedName>
        <fullName evidence="10">Formate hydrogenlyase subunit 3/Multisubunit Na+/H+ antiporter, MnhD subunit</fullName>
    </submittedName>
</protein>
<feature type="transmembrane region" description="Helical" evidence="8">
    <location>
        <begin position="1100"/>
        <end position="1120"/>
    </location>
</feature>
<dbReference type="Pfam" id="PF00361">
    <property type="entry name" value="Proton_antipo_M"/>
    <property type="match status" value="3"/>
</dbReference>
<feature type="transmembrane region" description="Helical" evidence="8">
    <location>
        <begin position="1141"/>
        <end position="1172"/>
    </location>
</feature>
<evidence type="ECO:0000313" key="10">
    <source>
        <dbReference type="EMBL" id="SKA28066.1"/>
    </source>
</evidence>
<dbReference type="GO" id="GO:0008137">
    <property type="term" value="F:NADH dehydrogenase (ubiquinone) activity"/>
    <property type="evidence" value="ECO:0007669"/>
    <property type="project" value="InterPro"/>
</dbReference>
<evidence type="ECO:0000313" key="11">
    <source>
        <dbReference type="Proteomes" id="UP000190135"/>
    </source>
</evidence>
<feature type="transmembrane region" description="Helical" evidence="8">
    <location>
        <begin position="964"/>
        <end position="986"/>
    </location>
</feature>
<dbReference type="GO" id="GO:0005886">
    <property type="term" value="C:plasma membrane"/>
    <property type="evidence" value="ECO:0007669"/>
    <property type="project" value="UniProtKB-SubCell"/>
</dbReference>
<dbReference type="InterPro" id="IPR003918">
    <property type="entry name" value="NADH_UbQ_OxRdtase"/>
</dbReference>
<feature type="transmembrane region" description="Helical" evidence="8">
    <location>
        <begin position="6"/>
        <end position="28"/>
    </location>
</feature>
<feature type="transmembrane region" description="Helical" evidence="8">
    <location>
        <begin position="398"/>
        <end position="416"/>
    </location>
</feature>
<dbReference type="AlphaFoldDB" id="A0A1T4SIS9"/>
<feature type="transmembrane region" description="Helical" evidence="8">
    <location>
        <begin position="871"/>
        <end position="893"/>
    </location>
</feature>
<dbReference type="STRING" id="1365950.SAMN05428963_11138"/>
<feature type="transmembrane region" description="Helical" evidence="8">
    <location>
        <begin position="993"/>
        <end position="1018"/>
    </location>
</feature>
<feature type="transmembrane region" description="Helical" evidence="8">
    <location>
        <begin position="1192"/>
        <end position="1213"/>
    </location>
</feature>
<evidence type="ECO:0000256" key="2">
    <source>
        <dbReference type="ARBA" id="ARBA00022475"/>
    </source>
</evidence>
<dbReference type="InterPro" id="IPR052175">
    <property type="entry name" value="ComplexI-like_HydComp"/>
</dbReference>
<feature type="transmembrane region" description="Helical" evidence="8">
    <location>
        <begin position="757"/>
        <end position="778"/>
    </location>
</feature>
<feature type="transmembrane region" description="Helical" evidence="8">
    <location>
        <begin position="449"/>
        <end position="471"/>
    </location>
</feature>
<evidence type="ECO:0000256" key="5">
    <source>
        <dbReference type="ARBA" id="ARBA00023002"/>
    </source>
</evidence>
<feature type="transmembrane region" description="Helical" evidence="8">
    <location>
        <begin position="1024"/>
        <end position="1042"/>
    </location>
</feature>
<feature type="transmembrane region" description="Helical" evidence="8">
    <location>
        <begin position="649"/>
        <end position="670"/>
    </location>
</feature>
<feature type="transmembrane region" description="Helical" evidence="8">
    <location>
        <begin position="181"/>
        <end position="200"/>
    </location>
</feature>
<evidence type="ECO:0000256" key="1">
    <source>
        <dbReference type="ARBA" id="ARBA00004651"/>
    </source>
</evidence>
<feature type="transmembrane region" description="Helical" evidence="8">
    <location>
        <begin position="308"/>
        <end position="325"/>
    </location>
</feature>
<proteinExistence type="predicted"/>
<keyword evidence="2" id="KW-1003">Cell membrane</keyword>
<feature type="transmembrane region" description="Helical" evidence="8">
    <location>
        <begin position="227"/>
        <end position="248"/>
    </location>
</feature>
<evidence type="ECO:0000259" key="9">
    <source>
        <dbReference type="Pfam" id="PF00361"/>
    </source>
</evidence>
<feature type="transmembrane region" description="Helical" evidence="8">
    <location>
        <begin position="506"/>
        <end position="528"/>
    </location>
</feature>
<feature type="transmembrane region" description="Helical" evidence="8">
    <location>
        <begin position="611"/>
        <end position="637"/>
    </location>
</feature>
<sequence length="1271" mass="134005">MLMLEGGQLAWLGAILLLFGEIAALMSLPNLPRVVIVSTIAEVGYVLMGLGLGGAAGDTGAFMHIGFQVVMRGLVVVTGWYLIARTGSSNLDDLAGSGRRMPLMTTLFGFGMFSVMGLSPFKGSFSKFLILYAAIEQGRWMLAAIGTLASIIAAVYYMLVIQKVCFQRPDRRVEMEEVPAGGAKTVAYVLAAITIAISLFPHPFQHLAESFAGVGGKGLVPEFESPWASLVLVPYVGGFVIYAIGHYLPRWRDGAAVLLSLVTLGLVVIDTSLDPTSRLFALLFAAIAAVMIVYSVGYMARTEWTNRYYFFAFLMIGSMLGLTTAHELGNFYVYWELMTWTSYFLVIQEQTQKALKAGLIYFLMCAAGAYVMHFGILVVHAEIGSFEFAALAEKAADFPLLTGALASACFFVGFAVKAGLVPFQAWLPIAHPQAPSSVSGPLSGILTKAGFFGIAKVLFSVIGLSALSRFALKGIDLPTVLLVLGCATLIYGEVRALLEKELKRMLAFSTLAQIGEIAAILGLGTALATDAALLHITNHAVMKTLLFYAAGAFILRTGLRRIDDLAGLGRKMPVTAGLYALASVAIMGLPPFSGFVSKFLMVYAAVEAGNYLVAALLLLGGIIGVVYYTRVVSILFYRSYKGPETVKDAPLSMLVAMGALGLAIVLGGLFPNWQLALVNEAGSLIAARGGLEPALLPNLVTEWPASAALAMIGAIAVLFTGRWSVKWAGRLAVAVTIAALAALLLDAGRMDLLSLSFAVLIAGVGALNLMHATAYLAHSHAQGRFFAAFLVMIAGLLGMTTARNLFTFFAFWELMSSWALWAAIVHEETEEARREGFKYFLFNTVGASFLFLGVTLLAAETGTFELGALTGAVAALPVAKIAPAVGLILLGFVMKAAQLPIRIDWQMHPAAAPTPVSGYISAVLLKAGPWAVLKFAALLGGTAALARLGGTVPGTFGEAGAQPVLLYIVSVIAGVTIVYAGAMAVLQNGIKLLLIYSTVCQLGYVLLALSLGTSLGVAGGLMHLVNHMLLKDTLFLVAGAVMMRNHATTLDELGGLGRRMPLTFGFFLFAGLSLAGIPPLNGFTSKWLIFEAAFQSGHWLLGAAAMFSSLLTLAAVLKFAHAAFMGAPTARALEAEEAPLAMLLPMATLCGASLLVGLMPGLLLVPIAAIQAELGMAPIAATLTGPLPGVEGFNPGALAILALVLGLISLAWLSLGRRGRIVRTAIHTSGADLAAEDTRLPAASLYDLSSTTLRHVRDLGGLIPANTPKDR</sequence>
<evidence type="ECO:0000256" key="6">
    <source>
        <dbReference type="ARBA" id="ARBA00023136"/>
    </source>
</evidence>
<reference evidence="10 11" key="1">
    <citation type="submission" date="2017-02" db="EMBL/GenBank/DDBJ databases">
        <authorList>
            <person name="Peterson S.W."/>
        </authorList>
    </citation>
    <scope>NUCLEOTIDE SEQUENCE [LARGE SCALE GENOMIC DNA]</scope>
    <source>
        <strain evidence="10 11">USBA 369</strain>
    </source>
</reference>
<feature type="transmembrane region" description="Helical" evidence="8">
    <location>
        <begin position="255"/>
        <end position="273"/>
    </location>
</feature>
<feature type="transmembrane region" description="Helical" evidence="8">
    <location>
        <begin position="331"/>
        <end position="347"/>
    </location>
</feature>
<feature type="transmembrane region" description="Helical" evidence="8">
    <location>
        <begin position="540"/>
        <end position="559"/>
    </location>
</feature>
<feature type="transmembrane region" description="Helical" evidence="8">
    <location>
        <begin position="477"/>
        <end position="494"/>
    </location>
</feature>
<evidence type="ECO:0000256" key="8">
    <source>
        <dbReference type="SAM" id="Phobius"/>
    </source>
</evidence>
<keyword evidence="4 8" id="KW-1133">Transmembrane helix</keyword>
<feature type="transmembrane region" description="Helical" evidence="8">
    <location>
        <begin position="359"/>
        <end position="378"/>
    </location>
</feature>
<feature type="transmembrane region" description="Helical" evidence="8">
    <location>
        <begin position="727"/>
        <end position="745"/>
    </location>
</feature>
<dbReference type="GO" id="GO:0016491">
    <property type="term" value="F:oxidoreductase activity"/>
    <property type="evidence" value="ECO:0007669"/>
    <property type="project" value="UniProtKB-KW"/>
</dbReference>
<feature type="transmembrane region" description="Helical" evidence="8">
    <location>
        <begin position="785"/>
        <end position="802"/>
    </location>
</feature>
<dbReference type="InterPro" id="IPR001750">
    <property type="entry name" value="ND/Mrp_TM"/>
</dbReference>
<evidence type="ECO:0000256" key="7">
    <source>
        <dbReference type="RuleBase" id="RU000320"/>
    </source>
</evidence>
<feature type="transmembrane region" description="Helical" evidence="8">
    <location>
        <begin position="279"/>
        <end position="296"/>
    </location>
</feature>
<dbReference type="PANTHER" id="PTHR42682">
    <property type="entry name" value="HYDROGENASE-4 COMPONENT F"/>
    <property type="match status" value="1"/>
</dbReference>
<feature type="transmembrane region" description="Helical" evidence="8">
    <location>
        <begin position="579"/>
        <end position="605"/>
    </location>
</feature>
<feature type="domain" description="NADH:quinone oxidoreductase/Mrp antiporter transmembrane" evidence="9">
    <location>
        <begin position="802"/>
        <end position="1112"/>
    </location>
</feature>
<dbReference type="GO" id="GO:0042773">
    <property type="term" value="P:ATP synthesis coupled electron transport"/>
    <property type="evidence" value="ECO:0007669"/>
    <property type="project" value="InterPro"/>
</dbReference>
<feature type="transmembrane region" description="Helical" evidence="8">
    <location>
        <begin position="808"/>
        <end position="825"/>
    </location>
</feature>
<organism evidence="10 11">
    <name type="scientific">Consotaella salsifontis</name>
    <dbReference type="NCBI Taxonomy" id="1365950"/>
    <lineage>
        <taxon>Bacteria</taxon>
        <taxon>Pseudomonadati</taxon>
        <taxon>Pseudomonadota</taxon>
        <taxon>Alphaproteobacteria</taxon>
        <taxon>Hyphomicrobiales</taxon>
        <taxon>Aurantimonadaceae</taxon>
        <taxon>Consotaella</taxon>
    </lineage>
</organism>
<dbReference type="PANTHER" id="PTHR42682:SF4">
    <property type="entry name" value="NADH-UBIQUINONE_PLASTOQUINONE"/>
    <property type="match status" value="1"/>
</dbReference>
<dbReference type="RefSeq" id="WP_207552969.1">
    <property type="nucleotide sequence ID" value="NZ_FUXL01000011.1"/>
</dbReference>
<feature type="transmembrane region" description="Helical" evidence="8">
    <location>
        <begin position="61"/>
        <end position="83"/>
    </location>
</feature>
<comment type="subcellular location">
    <subcellularLocation>
        <location evidence="1">Cell membrane</location>
        <topology evidence="1">Multi-pass membrane protein</topology>
    </subcellularLocation>
    <subcellularLocation>
        <location evidence="7">Membrane</location>
        <topology evidence="7">Multi-pass membrane protein</topology>
    </subcellularLocation>
</comment>
<feature type="transmembrane region" description="Helical" evidence="8">
    <location>
        <begin position="35"/>
        <end position="55"/>
    </location>
</feature>
<keyword evidence="3 7" id="KW-0812">Transmembrane</keyword>
<feature type="domain" description="NADH:quinone oxidoreductase/Mrp antiporter transmembrane" evidence="9">
    <location>
        <begin position="325"/>
        <end position="622"/>
    </location>
</feature>
<dbReference type="Proteomes" id="UP000190135">
    <property type="component" value="Unassembled WGS sequence"/>
</dbReference>
<evidence type="ECO:0000256" key="4">
    <source>
        <dbReference type="ARBA" id="ARBA00022989"/>
    </source>
</evidence>
<feature type="transmembrane region" description="Helical" evidence="8">
    <location>
        <begin position="103"/>
        <end position="121"/>
    </location>
</feature>
<keyword evidence="11" id="KW-1185">Reference proteome</keyword>
<keyword evidence="5" id="KW-0560">Oxidoreductase</keyword>
<feature type="transmembrane region" description="Helical" evidence="8">
    <location>
        <begin position="703"/>
        <end position="720"/>
    </location>
</feature>
<accession>A0A1T4SIS9</accession>
<gene>
    <name evidence="10" type="ORF">SAMN05428963_11138</name>
</gene>